<evidence type="ECO:0000313" key="3">
    <source>
        <dbReference type="EMBL" id="QIW97870.1"/>
    </source>
</evidence>
<dbReference type="EMBL" id="CP051140">
    <property type="protein sequence ID" value="QIW97870.1"/>
    <property type="molecule type" value="Genomic_DNA"/>
</dbReference>
<feature type="transmembrane region" description="Helical" evidence="2">
    <location>
        <begin position="148"/>
        <end position="170"/>
    </location>
</feature>
<dbReference type="InterPro" id="IPR021840">
    <property type="entry name" value="DUF3433"/>
</dbReference>
<keyword evidence="2" id="KW-0472">Membrane</keyword>
<keyword evidence="4" id="KW-1185">Reference proteome</keyword>
<reference evidence="3 4" key="1">
    <citation type="journal article" date="2016" name="Sci. Rep.">
        <title>Peltaster fructicola genome reveals evolution from an invasive phytopathogen to an ectophytic parasite.</title>
        <authorList>
            <person name="Xu C."/>
            <person name="Chen H."/>
            <person name="Gleason M.L."/>
            <person name="Xu J.R."/>
            <person name="Liu H."/>
            <person name="Zhang R."/>
            <person name="Sun G."/>
        </authorList>
    </citation>
    <scope>NUCLEOTIDE SEQUENCE [LARGE SCALE GENOMIC DNA]</scope>
    <source>
        <strain evidence="3 4">LNHT1506</strain>
    </source>
</reference>
<keyword evidence="2" id="KW-1133">Transmembrane helix</keyword>
<evidence type="ECO:0000256" key="2">
    <source>
        <dbReference type="SAM" id="Phobius"/>
    </source>
</evidence>
<keyword evidence="2" id="KW-0812">Transmembrane</keyword>
<dbReference type="Pfam" id="PF11915">
    <property type="entry name" value="DUF3433"/>
    <property type="match status" value="1"/>
</dbReference>
<proteinExistence type="predicted"/>
<feature type="transmembrane region" description="Helical" evidence="2">
    <location>
        <begin position="565"/>
        <end position="586"/>
    </location>
</feature>
<dbReference type="PANTHER" id="PTHR37544:SF1">
    <property type="entry name" value="PHOSPHORIBOSYLAMINOIMIDAZOLE-SUCCINOCARBOXAMIDE SYNTHASE"/>
    <property type="match status" value="1"/>
</dbReference>
<feature type="transmembrane region" description="Helical" evidence="2">
    <location>
        <begin position="501"/>
        <end position="521"/>
    </location>
</feature>
<accession>A0A6H0XT79</accession>
<dbReference type="OrthoDB" id="3945559at2759"/>
<name>A0A6H0XT79_9PEZI</name>
<feature type="transmembrane region" description="Helical" evidence="2">
    <location>
        <begin position="598"/>
        <end position="621"/>
    </location>
</feature>
<dbReference type="Proteomes" id="UP000503462">
    <property type="component" value="Chromosome 2"/>
</dbReference>
<dbReference type="AlphaFoldDB" id="A0A6H0XT79"/>
<organism evidence="3 4">
    <name type="scientific">Peltaster fructicola</name>
    <dbReference type="NCBI Taxonomy" id="286661"/>
    <lineage>
        <taxon>Eukaryota</taxon>
        <taxon>Fungi</taxon>
        <taxon>Dikarya</taxon>
        <taxon>Ascomycota</taxon>
        <taxon>Pezizomycotina</taxon>
        <taxon>Dothideomycetes</taxon>
        <taxon>Dothideomycetes incertae sedis</taxon>
        <taxon>Peltaster</taxon>
    </lineage>
</organism>
<feature type="region of interest" description="Disordered" evidence="1">
    <location>
        <begin position="1"/>
        <end position="64"/>
    </location>
</feature>
<feature type="transmembrane region" description="Helical" evidence="2">
    <location>
        <begin position="246"/>
        <end position="268"/>
    </location>
</feature>
<protein>
    <submittedName>
        <fullName evidence="3">Uncharacterized protein</fullName>
    </submittedName>
</protein>
<gene>
    <name evidence="3" type="ORF">AMS68_003388</name>
</gene>
<evidence type="ECO:0000256" key="1">
    <source>
        <dbReference type="SAM" id="MobiDB-lite"/>
    </source>
</evidence>
<feature type="transmembrane region" description="Helical" evidence="2">
    <location>
        <begin position="418"/>
        <end position="441"/>
    </location>
</feature>
<dbReference type="PANTHER" id="PTHR37544">
    <property type="entry name" value="SPRAY-RELATED"/>
    <property type="match status" value="1"/>
</dbReference>
<feature type="transmembrane region" description="Helical" evidence="2">
    <location>
        <begin position="214"/>
        <end position="234"/>
    </location>
</feature>
<sequence length="695" mass="78299">MTSAHTRGPSEGSTDDEHYLQPDIPLLRAETFPGGRPGRHASPPPSLSQTPLLSQGEDNDQTPFNAQSVSQAFAASNARDAAGSHVTDAWEPIPPPPDREQLTYLPFSLKATCTILAAIWHGVLAIVLIFMAIYPHATTPYSIHSDNYYLSVRFGPGLIASTSIFVYKAISLEFLHMLPYINMASKNPEAQWAEYTVLAHYWPVMYSPNTLATWLHYIMIPLGTGLIAYKALLIEVVSVGTSWQMYIHPIIAVPLIIYYTLMALYFTWMTCWLWNRSTGLRPGWAPRTLVDIASLLADSDDLIEPDEISYANKKFLPPTIPDELLCARYRLGYWRRSRRNSAADDVHGPNNDDRHPDDDDDISYGIRRLRDVYKTDGRRKRIRELRHRAALKNEEKVKEESRRAGSPYIFSLLPVYRYWLYAGIIVAGGATIVWLGAAGYVRDGFAISDNFTLHKLDTVMADLQNQTDKGNITLVFHGPLSYMDTGKPTDRRMLHILVANTVFRSLPLVLLAQVPFGLATLDPLYRFMQPLYNMSQKSCHADESILMEYITKSAFDVIPDAFAHGYWKVVLFALLGSCPEFLMLLPYGMLSLAGIGDYIVGVFSIFAITGTGVLLVIYAILLLSTWPTVDRRLIRSGMSIMDIWILFRGSKILKDSKLISCRPGWTKQRLHAHVVVQHKKYALGEVKSPDPQIRQ</sequence>
<evidence type="ECO:0000313" key="4">
    <source>
        <dbReference type="Proteomes" id="UP000503462"/>
    </source>
</evidence>
<feature type="transmembrane region" description="Helical" evidence="2">
    <location>
        <begin position="115"/>
        <end position="136"/>
    </location>
</feature>